<dbReference type="GO" id="GO:0004674">
    <property type="term" value="F:protein serine/threonine kinase activity"/>
    <property type="evidence" value="ECO:0007669"/>
    <property type="project" value="UniProtKB-KW"/>
</dbReference>
<dbReference type="PROSITE" id="PS00107">
    <property type="entry name" value="PROTEIN_KINASE_ATP"/>
    <property type="match status" value="1"/>
</dbReference>
<feature type="region of interest" description="Disordered" evidence="6">
    <location>
        <begin position="1"/>
        <end position="60"/>
    </location>
</feature>
<dbReference type="RefSeq" id="WP_162656988.1">
    <property type="nucleotide sequence ID" value="NZ_LR593887.1"/>
</dbReference>
<dbReference type="InterPro" id="IPR008271">
    <property type="entry name" value="Ser/Thr_kinase_AS"/>
</dbReference>
<dbReference type="SUPFAM" id="SSF56112">
    <property type="entry name" value="Protein kinase-like (PK-like)"/>
    <property type="match status" value="1"/>
</dbReference>
<evidence type="ECO:0000256" key="5">
    <source>
        <dbReference type="PROSITE-ProRule" id="PRU10141"/>
    </source>
</evidence>
<feature type="compositionally biased region" description="Polar residues" evidence="6">
    <location>
        <begin position="25"/>
        <end position="37"/>
    </location>
</feature>
<dbReference type="EMBL" id="LR586016">
    <property type="protein sequence ID" value="VIP01734.1"/>
    <property type="molecule type" value="Genomic_DNA"/>
</dbReference>
<dbReference type="InterPro" id="IPR017441">
    <property type="entry name" value="Protein_kinase_ATP_BS"/>
</dbReference>
<dbReference type="Gene3D" id="1.10.510.10">
    <property type="entry name" value="Transferase(Phosphotransferase) domain 1"/>
    <property type="match status" value="1"/>
</dbReference>
<proteinExistence type="predicted"/>
<dbReference type="AlphaFoldDB" id="A0A6C2YK39"/>
<evidence type="ECO:0000313" key="8">
    <source>
        <dbReference type="EMBL" id="VIP01734.1"/>
    </source>
</evidence>
<evidence type="ECO:0000256" key="2">
    <source>
        <dbReference type="ARBA" id="ARBA00022741"/>
    </source>
</evidence>
<dbReference type="PROSITE" id="PS00108">
    <property type="entry name" value="PROTEIN_KINASE_ST"/>
    <property type="match status" value="1"/>
</dbReference>
<evidence type="ECO:0000256" key="4">
    <source>
        <dbReference type="ARBA" id="ARBA00022840"/>
    </source>
</evidence>
<dbReference type="CDD" id="cd14014">
    <property type="entry name" value="STKc_PknB_like"/>
    <property type="match status" value="1"/>
</dbReference>
<protein>
    <recommendedName>
        <fullName evidence="7">Protein kinase domain-containing protein</fullName>
    </recommendedName>
</protein>
<evidence type="ECO:0000256" key="3">
    <source>
        <dbReference type="ARBA" id="ARBA00022777"/>
    </source>
</evidence>
<keyword evidence="8" id="KW-0723">Serine/threonine-protein kinase</keyword>
<keyword evidence="1" id="KW-0808">Transferase</keyword>
<evidence type="ECO:0000313" key="9">
    <source>
        <dbReference type="Proteomes" id="UP000464378"/>
    </source>
</evidence>
<evidence type="ECO:0000256" key="6">
    <source>
        <dbReference type="SAM" id="MobiDB-lite"/>
    </source>
</evidence>
<dbReference type="Gene3D" id="3.80.10.10">
    <property type="entry name" value="Ribonuclease Inhibitor"/>
    <property type="match status" value="1"/>
</dbReference>
<evidence type="ECO:0000256" key="1">
    <source>
        <dbReference type="ARBA" id="ARBA00022679"/>
    </source>
</evidence>
<dbReference type="InterPro" id="IPR000719">
    <property type="entry name" value="Prot_kinase_dom"/>
</dbReference>
<feature type="domain" description="Protein kinase" evidence="7">
    <location>
        <begin position="86"/>
        <end position="346"/>
    </location>
</feature>
<dbReference type="SUPFAM" id="SSF52058">
    <property type="entry name" value="L domain-like"/>
    <property type="match status" value="1"/>
</dbReference>
<name>A0A6C2YK39_9BACT</name>
<dbReference type="InParanoid" id="A0A6C2YK39"/>
<keyword evidence="4 5" id="KW-0067">ATP-binding</keyword>
<dbReference type="Proteomes" id="UP000464378">
    <property type="component" value="Chromosome"/>
</dbReference>
<accession>A0A6C2YK39</accession>
<dbReference type="PANTHER" id="PTHR43289">
    <property type="entry name" value="MITOGEN-ACTIVATED PROTEIN KINASE KINASE KINASE 20-RELATED"/>
    <property type="match status" value="1"/>
</dbReference>
<dbReference type="PANTHER" id="PTHR43289:SF6">
    <property type="entry name" value="SERINE_THREONINE-PROTEIN KINASE NEKL-3"/>
    <property type="match status" value="1"/>
</dbReference>
<evidence type="ECO:0000259" key="7">
    <source>
        <dbReference type="PROSITE" id="PS50011"/>
    </source>
</evidence>
<dbReference type="SMART" id="SM00220">
    <property type="entry name" value="S_TKc"/>
    <property type="match status" value="1"/>
</dbReference>
<dbReference type="InterPro" id="IPR011009">
    <property type="entry name" value="Kinase-like_dom_sf"/>
</dbReference>
<keyword evidence="9" id="KW-1185">Reference proteome</keyword>
<feature type="binding site" evidence="5">
    <location>
        <position position="115"/>
    </location>
    <ligand>
        <name>ATP</name>
        <dbReference type="ChEBI" id="CHEBI:30616"/>
    </ligand>
</feature>
<dbReference type="PROSITE" id="PS50011">
    <property type="entry name" value="PROTEIN_KINASE_DOM"/>
    <property type="match status" value="1"/>
</dbReference>
<dbReference type="GO" id="GO:0005524">
    <property type="term" value="F:ATP binding"/>
    <property type="evidence" value="ECO:0007669"/>
    <property type="project" value="UniProtKB-UniRule"/>
</dbReference>
<gene>
    <name evidence="8" type="ORF">GMBLW1_22260</name>
</gene>
<organism evidence="8">
    <name type="scientific">Tuwongella immobilis</name>
    <dbReference type="NCBI Taxonomy" id="692036"/>
    <lineage>
        <taxon>Bacteria</taxon>
        <taxon>Pseudomonadati</taxon>
        <taxon>Planctomycetota</taxon>
        <taxon>Planctomycetia</taxon>
        <taxon>Gemmatales</taxon>
        <taxon>Gemmataceae</taxon>
        <taxon>Tuwongella</taxon>
    </lineage>
</organism>
<dbReference type="KEGG" id="tim:GMBLW1_22260"/>
<reference evidence="8" key="1">
    <citation type="submission" date="2019-04" db="EMBL/GenBank/DDBJ databases">
        <authorList>
            <consortium name="Science for Life Laboratories"/>
        </authorList>
    </citation>
    <scope>NUCLEOTIDE SEQUENCE</scope>
    <source>
        <strain evidence="8">MBLW1</strain>
    </source>
</reference>
<keyword evidence="2 5" id="KW-0547">Nucleotide-binding</keyword>
<dbReference type="InterPro" id="IPR032675">
    <property type="entry name" value="LRR_dom_sf"/>
</dbReference>
<keyword evidence="3 8" id="KW-0418">Kinase</keyword>
<sequence length="841" mass="94622">MSTPQPVQPAARPEFPAKDHFPDPATSSAPRSESDWQPASLAANPHSDSDPSTQYPLPQGVVPLHQEHPYLRPPTRMNSLGRLGHYEILAVLGSGGFGKVFQALDEKLQRLVAIKVLHNRYDDGSHAVERFMREARAAAAIHHENVVIIHAIEEYPVPFLVMEYIQGQTLNQRITQRGRLPIGEALTLGLQIARGMLAAHELGIIHRDIKPANVLLTHEPEPRAKLTDFGLAWQNTDPRLTGSGIVVGTPLYIAPEQAQEQVIDTRADQFSFGAMLYHLLAGKPPFDGANTLAILVRVTTGQMHPLTRLRPEIPVDVIRLIERLLEKNPEKRFPNTAMLVSELERLCELWKSGRLEAPRLRHDRSTTAGMSLDVPVPPPIVPTPLVSAPPWAIPQPKEYEQLPTTANLRKRPDLRSVVWSLGIVLIVAAALFGGSRISGEFPFAGRNAVESSAPKISSHVPPTSESRVSEGVMFIPPPPPQVNQANLPQKQSLLIRPKELESPAPQRGTAEYAEFARIGREYYQQFRADFGFPTPERLIARFQDEMLSVNPTLFKMVDVKSDEAGIHVNFPDGVTNYSPIYLLPNLHEVVVNGGEFDFESFRNLDFRRFNGSDLRFVYSLAAFGSTKAHHLDLTNVDLASLEWLRDLPNVTALTFKPTPLLSYTPIYDRKLDVLAIRNEGIDLRSVQGAQFRRFDLLHQAYSDEELAPIRSMDVEDLSVCFNPIVRTLNWVPKHPKLRQLALNTTPIRDLSPLIGSNIETLWILETRVDDLTPLKFLPKLKELHCRKIPARDFTPLIETNIEMIEADLDPIRDEAWLRKMPRLRMINYRLVDEFFAQARNP</sequence>
<dbReference type="EMBL" id="LR593887">
    <property type="protein sequence ID" value="VTR99290.1"/>
    <property type="molecule type" value="Genomic_DNA"/>
</dbReference>
<dbReference type="Pfam" id="PF00069">
    <property type="entry name" value="Pkinase"/>
    <property type="match status" value="1"/>
</dbReference>
<dbReference type="Gene3D" id="3.30.200.20">
    <property type="entry name" value="Phosphorylase Kinase, domain 1"/>
    <property type="match status" value="1"/>
</dbReference>